<keyword evidence="4" id="KW-1185">Reference proteome</keyword>
<protein>
    <submittedName>
        <fullName evidence="3">PH domain-containing protein</fullName>
    </submittedName>
</protein>
<proteinExistence type="predicted"/>
<evidence type="ECO:0000313" key="4">
    <source>
        <dbReference type="Proteomes" id="UP000565724"/>
    </source>
</evidence>
<dbReference type="Proteomes" id="UP000565724">
    <property type="component" value="Unassembled WGS sequence"/>
</dbReference>
<comment type="caution">
    <text evidence="3">The sequence shown here is derived from an EMBL/GenBank/DDBJ whole genome shotgun (WGS) entry which is preliminary data.</text>
</comment>
<name>A0A7Y6A2C8_9CELL</name>
<evidence type="ECO:0000256" key="1">
    <source>
        <dbReference type="SAM" id="MobiDB-lite"/>
    </source>
</evidence>
<dbReference type="PANTHER" id="PTHR37938:SF1">
    <property type="entry name" value="BLL0215 PROTEIN"/>
    <property type="match status" value="1"/>
</dbReference>
<dbReference type="EMBL" id="JABMCI010000067">
    <property type="protein sequence ID" value="NUU18335.1"/>
    <property type="molecule type" value="Genomic_DNA"/>
</dbReference>
<reference evidence="3 4" key="1">
    <citation type="submission" date="2020-05" db="EMBL/GenBank/DDBJ databases">
        <title>Genome Sequencing of Type Strains.</title>
        <authorList>
            <person name="Lemaire J.F."/>
            <person name="Inderbitzin P."/>
            <person name="Gregorio O.A."/>
            <person name="Collins S.B."/>
            <person name="Wespe N."/>
            <person name="Knight-Connoni V."/>
        </authorList>
    </citation>
    <scope>NUCLEOTIDE SEQUENCE [LARGE SCALE GENOMIC DNA]</scope>
    <source>
        <strain evidence="3 4">ATCC 25174</strain>
    </source>
</reference>
<evidence type="ECO:0000313" key="3">
    <source>
        <dbReference type="EMBL" id="NUU18335.1"/>
    </source>
</evidence>
<feature type="compositionally biased region" description="Polar residues" evidence="1">
    <location>
        <begin position="243"/>
        <end position="252"/>
    </location>
</feature>
<feature type="domain" description="YdbS-like PH" evidence="2">
    <location>
        <begin position="85"/>
        <end position="158"/>
    </location>
</feature>
<sequence length="252" mass="28129">MPTVEQTLAGHRTLRKYVLPGERVVLTRRSHWAKLVEPCVTTLAGFVLVAWLVDVAGPVVGDRSAWLWFLWFALLTRLGWRVLDWRNEWFVATDKRMLMLYGLITHKVSMMPLVKVTDMRYSRSIAGRVLGYGEFTLESAGQDQALSRIAWVADPDATYRELCGIIFTPAQATHFRPPSVAVRRPAAVPDGQPDWPPVRPGDTQPIRIPPRATPGGDAAGWAVSGDAGTFVPIHDPVQRYPRNEQNGPSRPS</sequence>
<organism evidence="3 4">
    <name type="scientific">Cellulomonas humilata</name>
    <dbReference type="NCBI Taxonomy" id="144055"/>
    <lineage>
        <taxon>Bacteria</taxon>
        <taxon>Bacillati</taxon>
        <taxon>Actinomycetota</taxon>
        <taxon>Actinomycetes</taxon>
        <taxon>Micrococcales</taxon>
        <taxon>Cellulomonadaceae</taxon>
        <taxon>Cellulomonas</taxon>
    </lineage>
</organism>
<dbReference type="Pfam" id="PF03703">
    <property type="entry name" value="bPH_2"/>
    <property type="match status" value="1"/>
</dbReference>
<dbReference type="RefSeq" id="WP_175348270.1">
    <property type="nucleotide sequence ID" value="NZ_JABMCI010000067.1"/>
</dbReference>
<dbReference type="InterPro" id="IPR005182">
    <property type="entry name" value="YdbS-like_PH"/>
</dbReference>
<dbReference type="AlphaFoldDB" id="A0A7Y6A2C8"/>
<feature type="region of interest" description="Disordered" evidence="1">
    <location>
        <begin position="184"/>
        <end position="252"/>
    </location>
</feature>
<accession>A0A7Y6A2C8</accession>
<gene>
    <name evidence="3" type="ORF">HP550_13850</name>
</gene>
<evidence type="ECO:0000259" key="2">
    <source>
        <dbReference type="Pfam" id="PF03703"/>
    </source>
</evidence>
<dbReference type="PANTHER" id="PTHR37938">
    <property type="entry name" value="BLL0215 PROTEIN"/>
    <property type="match status" value="1"/>
</dbReference>